<proteinExistence type="predicted"/>
<evidence type="ECO:0000313" key="3">
    <source>
        <dbReference type="Proteomes" id="UP000215450"/>
    </source>
</evidence>
<dbReference type="STRING" id="1522312.GCA_900177895_01919"/>
<dbReference type="GeneID" id="83626128"/>
<dbReference type="EMBL" id="FXUV01000077">
    <property type="protein sequence ID" value="SMQ13561.1"/>
    <property type="molecule type" value="Genomic_DNA"/>
</dbReference>
<name>A0A238HJ22_9NEIS</name>
<reference evidence="2 3" key="2">
    <citation type="submission" date="2017-06" db="EMBL/GenBank/DDBJ databases">
        <authorList>
            <person name="Kim H.J."/>
            <person name="Triplett B.A."/>
        </authorList>
    </citation>
    <scope>NUCLEOTIDE SEQUENCE [LARGE SCALE GENOMIC DNA]</scope>
    <source>
        <strain evidence="2">Kingella_eburonensis</strain>
    </source>
</reference>
<sequence>MKKIRLLLEFHCFPVWFYDENDEIIENDWCEKLLPREILSDNHLKELCIWLADEFDKLYCDEIGNFDYEKLQDEFSFQTKENEQEFIDKLTEFRTKFTQKCFGFCELQDDLPKIKNGKIVSWQ</sequence>
<protein>
    <submittedName>
        <fullName evidence="1">Uncharacterized protein</fullName>
    </submittedName>
</protein>
<accession>A0A238HJ22</accession>
<dbReference type="RefSeq" id="WP_032136315.1">
    <property type="nucleotide sequence ID" value="NZ_CCNJ01000013.1"/>
</dbReference>
<evidence type="ECO:0000313" key="1">
    <source>
        <dbReference type="EMBL" id="SMQ13561.1"/>
    </source>
</evidence>
<dbReference type="EMBL" id="FXUV02000081">
    <property type="protein sequence ID" value="SNB84154.1"/>
    <property type="molecule type" value="Genomic_DNA"/>
</dbReference>
<reference evidence="1" key="1">
    <citation type="submission" date="2017-05" db="EMBL/GenBank/DDBJ databases">
        <authorList>
            <person name="Song R."/>
            <person name="Chenine A.L."/>
            <person name="Ruprecht R.M."/>
        </authorList>
    </citation>
    <scope>NUCLEOTIDE SEQUENCE</scope>
    <source>
        <strain evidence="1">Kingella_eburonensis</strain>
    </source>
</reference>
<dbReference type="AlphaFoldDB" id="A0A238HJ22"/>
<evidence type="ECO:0000313" key="2">
    <source>
        <dbReference type="EMBL" id="SNB84154.1"/>
    </source>
</evidence>
<keyword evidence="3" id="KW-1185">Reference proteome</keyword>
<gene>
    <name evidence="1" type="ORF">KEBURONENSIS_02098</name>
    <name evidence="2" type="ORF">KEBURONENSIS_02113</name>
</gene>
<organism evidence="1">
    <name type="scientific">Kingella negevensis</name>
    <dbReference type="NCBI Taxonomy" id="1522312"/>
    <lineage>
        <taxon>Bacteria</taxon>
        <taxon>Pseudomonadati</taxon>
        <taxon>Pseudomonadota</taxon>
        <taxon>Betaproteobacteria</taxon>
        <taxon>Neisseriales</taxon>
        <taxon>Neisseriaceae</taxon>
        <taxon>Kingella</taxon>
    </lineage>
</organism>
<dbReference type="OrthoDB" id="1150977at2"/>
<dbReference type="Proteomes" id="UP000215450">
    <property type="component" value="Unassembled WGS sequence"/>
</dbReference>